<dbReference type="Gene3D" id="3.40.720.10">
    <property type="entry name" value="Alkaline Phosphatase, subunit A"/>
    <property type="match status" value="1"/>
</dbReference>
<evidence type="ECO:0000313" key="2">
    <source>
        <dbReference type="Proteomes" id="UP000750197"/>
    </source>
</evidence>
<reference evidence="1" key="1">
    <citation type="submission" date="2021-05" db="EMBL/GenBank/DDBJ databases">
        <title>Genomic insights into ecological role and evolution of a novel Thermoplasmata order Candidatus Sysuiplasmatales.</title>
        <authorList>
            <person name="Yuan Y."/>
        </authorList>
    </citation>
    <scope>NUCLEOTIDE SEQUENCE</scope>
    <source>
        <strain evidence="1">TUT19-bin139</strain>
    </source>
</reference>
<dbReference type="SUPFAM" id="SSF53649">
    <property type="entry name" value="Alkaline phosphatase-like"/>
    <property type="match status" value="1"/>
</dbReference>
<dbReference type="PANTHER" id="PTHR10151:SF120">
    <property type="entry name" value="BIS(5'-ADENOSYL)-TRIPHOSPHATASE"/>
    <property type="match status" value="1"/>
</dbReference>
<dbReference type="InterPro" id="IPR017850">
    <property type="entry name" value="Alkaline_phosphatase_core_sf"/>
</dbReference>
<accession>A0A8J8CDC8</accession>
<evidence type="ECO:0000313" key="1">
    <source>
        <dbReference type="EMBL" id="MBX8643512.1"/>
    </source>
</evidence>
<dbReference type="PANTHER" id="PTHR10151">
    <property type="entry name" value="ECTONUCLEOTIDE PYROPHOSPHATASE/PHOSPHODIESTERASE"/>
    <property type="match status" value="1"/>
</dbReference>
<dbReference type="InterPro" id="IPR002591">
    <property type="entry name" value="Phosphodiest/P_Trfase"/>
</dbReference>
<dbReference type="Pfam" id="PF01663">
    <property type="entry name" value="Phosphodiest"/>
    <property type="match status" value="1"/>
</dbReference>
<name>A0A8J8CDC8_9ARCH</name>
<dbReference type="Proteomes" id="UP000750197">
    <property type="component" value="Unassembled WGS sequence"/>
</dbReference>
<dbReference type="EMBL" id="JAHEAC010000010">
    <property type="protein sequence ID" value="MBX8643512.1"/>
    <property type="molecule type" value="Genomic_DNA"/>
</dbReference>
<proteinExistence type="predicted"/>
<comment type="caution">
    <text evidence="1">The sequence shown here is derived from an EMBL/GenBank/DDBJ whole genome shotgun (WGS) entry which is preliminary data.</text>
</comment>
<organism evidence="1 2">
    <name type="scientific">Candidatus Sysuiplasma superficiale</name>
    <dbReference type="NCBI Taxonomy" id="2823368"/>
    <lineage>
        <taxon>Archaea</taxon>
        <taxon>Methanobacteriati</taxon>
        <taxon>Thermoplasmatota</taxon>
        <taxon>Thermoplasmata</taxon>
        <taxon>Candidatus Sysuiplasmatales</taxon>
        <taxon>Candidatus Sysuiplasmataceae</taxon>
        <taxon>Candidatus Sysuiplasma</taxon>
    </lineage>
</organism>
<gene>
    <name evidence="1" type="ORF">KIY12_02110</name>
</gene>
<sequence length="407" mass="44958">MRRLSLDETLRRHGWAKPDYGGNCISSILPYVYRAMKGDTGALPDAMGMCRGRNNVVLMVADGMGLNNIGGHEAHLPHITAAGRAGGLVPFTTVFPSTTAAALTSLYTSCDPSTHGLLEWYLYIDEAGTVIETLPFRTHNSAEEAEFRKRGLGVDILSECRMFGGFREAGFDFTVFFPESILHSDFSSWMLGGADLKGYQSLEEVLQSLQERDGGGGRSLAIIYHPDVDSSGHIYGPSSEEYRGEMELVDSFLGEFSDSCMKDSILLLTADHGQVGVPPERVVYLEELEWFDSLLKRNAEGRPILPYGSARDLIIRTHSPDEMKRKLLRELEGRCTVAETAAMVQSGLFGHGSRAASFERRAGDLWILPLEGEGVWYRHFDDDTVELRGLHGGLTRDEMMIPLLAVV</sequence>
<dbReference type="AlphaFoldDB" id="A0A8J8CDC8"/>
<dbReference type="GO" id="GO:0016787">
    <property type="term" value="F:hydrolase activity"/>
    <property type="evidence" value="ECO:0007669"/>
    <property type="project" value="UniProtKB-ARBA"/>
</dbReference>
<protein>
    <submittedName>
        <fullName evidence="1">Alkaline phosphatase family protein</fullName>
    </submittedName>
</protein>